<proteinExistence type="predicted"/>
<evidence type="ECO:0000313" key="2">
    <source>
        <dbReference type="Proteomes" id="UP001190465"/>
    </source>
</evidence>
<protein>
    <submittedName>
        <fullName evidence="1">Uncharacterized protein</fullName>
    </submittedName>
</protein>
<name>A0ABM9LVY6_9MYCO</name>
<sequence length="92" mass="10650">MRRQLLLIELPGRGLDLHFLVLDQELDDGLEADPGGVCAFGSVVGVVHFDHLAGLHRRVHARRPHLFGTNHRFQVRQRRVELFGHRGFLRRR</sequence>
<gene>
    <name evidence="1" type="ORF">MU0053_002982</name>
</gene>
<dbReference type="Proteomes" id="UP001190465">
    <property type="component" value="Chromosome"/>
</dbReference>
<dbReference type="EMBL" id="OY726397">
    <property type="protein sequence ID" value="CAJ1505624.1"/>
    <property type="molecule type" value="Genomic_DNA"/>
</dbReference>
<accession>A0ABM9LVY6</accession>
<dbReference type="RefSeq" id="WP_308478410.1">
    <property type="nucleotide sequence ID" value="NZ_OY726397.1"/>
</dbReference>
<evidence type="ECO:0000313" key="1">
    <source>
        <dbReference type="EMBL" id="CAJ1505624.1"/>
    </source>
</evidence>
<organism evidence="1 2">
    <name type="scientific">[Mycobacterium] burgundiense</name>
    <dbReference type="NCBI Taxonomy" id="3064286"/>
    <lineage>
        <taxon>Bacteria</taxon>
        <taxon>Bacillati</taxon>
        <taxon>Actinomycetota</taxon>
        <taxon>Actinomycetes</taxon>
        <taxon>Mycobacteriales</taxon>
        <taxon>Mycobacteriaceae</taxon>
        <taxon>Mycolicibacterium</taxon>
    </lineage>
</organism>
<reference evidence="1 2" key="1">
    <citation type="submission" date="2023-08" db="EMBL/GenBank/DDBJ databases">
        <authorList>
            <person name="Folkvardsen B D."/>
            <person name="Norman A."/>
        </authorList>
    </citation>
    <scope>NUCLEOTIDE SEQUENCE [LARGE SCALE GENOMIC DNA]</scope>
    <source>
        <strain evidence="1 2">Mu0053</strain>
    </source>
</reference>
<keyword evidence="2" id="KW-1185">Reference proteome</keyword>